<keyword evidence="3" id="KW-1185">Reference proteome</keyword>
<gene>
    <name evidence="2" type="ORF">ETH_00029645</name>
</gene>
<dbReference type="RefSeq" id="XP_013229811.1">
    <property type="nucleotide sequence ID" value="XM_013374357.1"/>
</dbReference>
<evidence type="ECO:0000313" key="3">
    <source>
        <dbReference type="Proteomes" id="UP000030747"/>
    </source>
</evidence>
<dbReference type="VEuPathDB" id="ToxoDB:ETH_00029645"/>
<feature type="region of interest" description="Disordered" evidence="1">
    <location>
        <begin position="89"/>
        <end position="121"/>
    </location>
</feature>
<protein>
    <submittedName>
        <fullName evidence="2">Uncharacterized protein</fullName>
    </submittedName>
</protein>
<dbReference type="GeneID" id="25255008"/>
<feature type="compositionally biased region" description="Polar residues" evidence="1">
    <location>
        <begin position="89"/>
        <end position="105"/>
    </location>
</feature>
<evidence type="ECO:0000313" key="2">
    <source>
        <dbReference type="EMBL" id="CDJ39056.1"/>
    </source>
</evidence>
<feature type="region of interest" description="Disordered" evidence="1">
    <location>
        <begin position="350"/>
        <end position="386"/>
    </location>
</feature>
<dbReference type="Proteomes" id="UP000030747">
    <property type="component" value="Unassembled WGS sequence"/>
</dbReference>
<reference evidence="2" key="1">
    <citation type="submission" date="2013-10" db="EMBL/GenBank/DDBJ databases">
        <title>Genomic analysis of the causative agents of coccidiosis in chickens.</title>
        <authorList>
            <person name="Reid A.J."/>
            <person name="Blake D."/>
            <person name="Billington K."/>
            <person name="Browne H."/>
            <person name="Dunn M."/>
            <person name="Hung S."/>
            <person name="Kawahara F."/>
            <person name="Miranda-Saavedra D."/>
            <person name="Mourier T."/>
            <person name="Nagra H."/>
            <person name="Otto T.D."/>
            <person name="Rawlings N."/>
            <person name="Sanchez A."/>
            <person name="Sanders M."/>
            <person name="Subramaniam C."/>
            <person name="Tay Y."/>
            <person name="Dear P."/>
            <person name="Doerig C."/>
            <person name="Gruber A."/>
            <person name="Parkinson J."/>
            <person name="Shirley M."/>
            <person name="Wan K.L."/>
            <person name="Berriman M."/>
            <person name="Tomley F."/>
            <person name="Pain A."/>
        </authorList>
    </citation>
    <scope>NUCLEOTIDE SEQUENCE [LARGE SCALE GENOMIC DNA]</scope>
    <source>
        <strain evidence="2">Houghton</strain>
    </source>
</reference>
<accession>U6KM34</accession>
<dbReference type="VEuPathDB" id="ToxoDB:ETH2_1002400"/>
<organism evidence="2 3">
    <name type="scientific">Eimeria tenella</name>
    <name type="common">Coccidian parasite</name>
    <dbReference type="NCBI Taxonomy" id="5802"/>
    <lineage>
        <taxon>Eukaryota</taxon>
        <taxon>Sar</taxon>
        <taxon>Alveolata</taxon>
        <taxon>Apicomplexa</taxon>
        <taxon>Conoidasida</taxon>
        <taxon>Coccidia</taxon>
        <taxon>Eucoccidiorida</taxon>
        <taxon>Eimeriorina</taxon>
        <taxon>Eimeriidae</taxon>
        <taxon>Eimeria</taxon>
    </lineage>
</organism>
<reference evidence="2" key="2">
    <citation type="submission" date="2013-10" db="EMBL/GenBank/DDBJ databases">
        <authorList>
            <person name="Aslett M."/>
        </authorList>
    </citation>
    <scope>NUCLEOTIDE SEQUENCE [LARGE SCALE GENOMIC DNA]</scope>
    <source>
        <strain evidence="2">Houghton</strain>
    </source>
</reference>
<sequence>MWRFPLRGSRVSVGIGPQTLDGKPLTKSIIVVYRIPQTAKLHRQIPCAPFCSTAAAQVNREPQSSSSSNSSTRASSRYWQDVSTCTGSNKNISGAQGNRCRTSKFSSSRDPDSSSRTSSSRGNPRLSLFYKDVVSLSSSQEVLSFANRIIAPYALNRHDLLVLLQQLSVLQHVRSSSSSFKAFWIRAAATLQAHKTDAHLLRLSFLYLADAKCTNAVVDILPLLHPHVATFTVLELSDIFWRFSVLSLSLQRAAAAAPGPSKLKMKFDDAPKLFQPIVDKACEVLDRVEASEASEGLVFRVFSPSQTGCVDDLSFEEIQILLQVFEAIGMADPAFTATLQTELQRIASLTGGHSNSAAPRRKKFKTEEKRVSMTDPLPSYSLNRKP</sequence>
<dbReference type="OrthoDB" id="333770at2759"/>
<name>U6KM34_EIMTE</name>
<dbReference type="EMBL" id="HG674134">
    <property type="protein sequence ID" value="CDJ39056.1"/>
    <property type="molecule type" value="Genomic_DNA"/>
</dbReference>
<dbReference type="AlphaFoldDB" id="U6KM34"/>
<proteinExistence type="predicted"/>
<evidence type="ECO:0000256" key="1">
    <source>
        <dbReference type="SAM" id="MobiDB-lite"/>
    </source>
</evidence>